<reference evidence="2" key="1">
    <citation type="submission" date="2016-10" db="EMBL/GenBank/DDBJ databases">
        <authorList>
            <person name="Varghese N."/>
            <person name="Submissions S."/>
        </authorList>
    </citation>
    <scope>NUCLEOTIDE SEQUENCE [LARGE SCALE GENOMIC DNA]</scope>
    <source>
        <strain evidence="2">CGMCC 4.6825</strain>
    </source>
</reference>
<dbReference type="EMBL" id="FOGO01000004">
    <property type="protein sequence ID" value="SER81049.1"/>
    <property type="molecule type" value="Genomic_DNA"/>
</dbReference>
<dbReference type="RefSeq" id="WP_177214243.1">
    <property type="nucleotide sequence ID" value="NZ_FOGO01000004.1"/>
</dbReference>
<name>A0A1H9SA42_9ACTN</name>
<dbReference type="Proteomes" id="UP000182841">
    <property type="component" value="Unassembled WGS sequence"/>
</dbReference>
<evidence type="ECO:0000313" key="1">
    <source>
        <dbReference type="EMBL" id="SER81049.1"/>
    </source>
</evidence>
<protein>
    <submittedName>
        <fullName evidence="1">Uncharacterized protein</fullName>
    </submittedName>
</protein>
<evidence type="ECO:0000313" key="2">
    <source>
        <dbReference type="Proteomes" id="UP000182841"/>
    </source>
</evidence>
<keyword evidence="2" id="KW-1185">Reference proteome</keyword>
<accession>A0A1H9SA42</accession>
<gene>
    <name evidence="1" type="ORF">SAMN05421870_104337</name>
</gene>
<organism evidence="1 2">
    <name type="scientific">Streptomyces qinglanensis</name>
    <dbReference type="NCBI Taxonomy" id="943816"/>
    <lineage>
        <taxon>Bacteria</taxon>
        <taxon>Bacillati</taxon>
        <taxon>Actinomycetota</taxon>
        <taxon>Actinomycetes</taxon>
        <taxon>Kitasatosporales</taxon>
        <taxon>Streptomycetaceae</taxon>
        <taxon>Streptomyces</taxon>
    </lineage>
</organism>
<proteinExistence type="predicted"/>
<sequence length="132" mass="13643">MAAGKTAAAASGAWILFEDETRAHHEVVATILGSDLLTTLADIWQAAHRTIDTDGGAMLDHARAWCKARGQDPSRPATKLGTDPGSLTIATPLTILGAPVTPSAVTMYYGPGDGNSAGWTKAGSGLRVDVCR</sequence>
<dbReference type="AlphaFoldDB" id="A0A1H9SA42"/>